<keyword evidence="2" id="KW-1185">Reference proteome</keyword>
<dbReference type="Pfam" id="PF19515">
    <property type="entry name" value="DUF6048"/>
    <property type="match status" value="1"/>
</dbReference>
<dbReference type="InterPro" id="IPR046111">
    <property type="entry name" value="DUF6048"/>
</dbReference>
<evidence type="ECO:0000313" key="2">
    <source>
        <dbReference type="Proteomes" id="UP000616346"/>
    </source>
</evidence>
<evidence type="ECO:0000313" key="1">
    <source>
        <dbReference type="EMBL" id="MBD8000707.1"/>
    </source>
</evidence>
<gene>
    <name evidence="1" type="ORF">H9626_00490</name>
</gene>
<dbReference type="Proteomes" id="UP000616346">
    <property type="component" value="Unassembled WGS sequence"/>
</dbReference>
<accession>A0ABR8V7F0</accession>
<evidence type="ECO:0008006" key="3">
    <source>
        <dbReference type="Google" id="ProtNLM"/>
    </source>
</evidence>
<comment type="caution">
    <text evidence="1">The sequence shown here is derived from an EMBL/GenBank/DDBJ whole genome shotgun (WGS) entry which is preliminary data.</text>
</comment>
<dbReference type="EMBL" id="JACSPQ010000001">
    <property type="protein sequence ID" value="MBD8000707.1"/>
    <property type="molecule type" value="Genomic_DNA"/>
</dbReference>
<organism evidence="1 2">
    <name type="scientific">Phocaeicola faecium</name>
    <dbReference type="NCBI Taxonomy" id="2762213"/>
    <lineage>
        <taxon>Bacteria</taxon>
        <taxon>Pseudomonadati</taxon>
        <taxon>Bacteroidota</taxon>
        <taxon>Bacteroidia</taxon>
        <taxon>Bacteroidales</taxon>
        <taxon>Bacteroidaceae</taxon>
        <taxon>Phocaeicola</taxon>
    </lineage>
</organism>
<name>A0ABR8V7F0_9BACT</name>
<reference evidence="1 2" key="1">
    <citation type="submission" date="2020-08" db="EMBL/GenBank/DDBJ databases">
        <title>A Genomic Blueprint of the Chicken Gut Microbiome.</title>
        <authorList>
            <person name="Gilroy R."/>
            <person name="Ravi A."/>
            <person name="Getino M."/>
            <person name="Pursley I."/>
            <person name="Horton D.L."/>
            <person name="Alikhan N.-F."/>
            <person name="Baker D."/>
            <person name="Gharbi K."/>
            <person name="Hall N."/>
            <person name="Watson M."/>
            <person name="Adriaenssens E.M."/>
            <person name="Foster-Nyarko E."/>
            <person name="Jarju S."/>
            <person name="Secka A."/>
            <person name="Antonio M."/>
            <person name="Oren A."/>
            <person name="Chaudhuri R."/>
            <person name="La Ragione R.M."/>
            <person name="Hildebrand F."/>
            <person name="Pallen M.J."/>
        </authorList>
    </citation>
    <scope>NUCLEOTIDE SEQUENCE [LARGE SCALE GENOMIC DNA]</scope>
    <source>
        <strain evidence="1 2">Sa1YUN3</strain>
    </source>
</reference>
<proteinExistence type="predicted"/>
<sequence length="239" mass="26933">MKKRISNYISLLLILSSFLLTPFSGYGQVHKAASKEAKEEKKEEVPFYQGTSIGVEIAGLVSNFLGSDIISSEVAMQANFKNRFLPVVEIGYGKADAINDGNDLHYKTSAPYFRIGMDYNVFHKKTHLPGYLYVGLRYGMSSFLYDVNGPDMTDPNYGEIITLPYSYSGLKSNASWMEGVVGLKVKIYKGFCMGWSVRYKMRMNVKGHENSIPWYVPGFGKNASSSFNIMYNLIYNLPF</sequence>
<protein>
    <recommendedName>
        <fullName evidence="3">PorT family protein</fullName>
    </recommendedName>
</protein>